<dbReference type="PANTHER" id="PTHR23513:SF6">
    <property type="entry name" value="MAJOR FACILITATOR SUPERFAMILY ASSOCIATED DOMAIN-CONTAINING PROTEIN"/>
    <property type="match status" value="1"/>
</dbReference>
<keyword evidence="5 6" id="KW-0472">Membrane</keyword>
<keyword evidence="4 6" id="KW-1133">Transmembrane helix</keyword>
<gene>
    <name evidence="7" type="ORF">LOSG293_080320</name>
</gene>
<dbReference type="InterPro" id="IPR036259">
    <property type="entry name" value="MFS_trans_sf"/>
</dbReference>
<dbReference type="PANTHER" id="PTHR23513">
    <property type="entry name" value="INTEGRAL MEMBRANE EFFLUX PROTEIN-RELATED"/>
    <property type="match status" value="1"/>
</dbReference>
<comment type="subcellular location">
    <subcellularLocation>
        <location evidence="1">Cell membrane</location>
        <topology evidence="1">Multi-pass membrane protein</topology>
    </subcellularLocation>
</comment>
<feature type="transmembrane region" description="Helical" evidence="6">
    <location>
        <begin position="114"/>
        <end position="133"/>
    </location>
</feature>
<keyword evidence="8" id="KW-1185">Reference proteome</keyword>
<protein>
    <submittedName>
        <fullName evidence="7">Major facilitator superfamily transporter</fullName>
    </submittedName>
</protein>
<dbReference type="eggNOG" id="COG2814">
    <property type="taxonomic scope" value="Bacteria"/>
</dbReference>
<evidence type="ECO:0000256" key="2">
    <source>
        <dbReference type="ARBA" id="ARBA00022475"/>
    </source>
</evidence>
<evidence type="ECO:0000256" key="1">
    <source>
        <dbReference type="ARBA" id="ARBA00004651"/>
    </source>
</evidence>
<reference evidence="7" key="1">
    <citation type="journal article" date="2014" name="Genome Announc.">
        <title>Draft Genome Sequence of Lactobacillus oryzae Strain SG293T.</title>
        <authorList>
            <person name="Tanizawa Y."/>
            <person name="Fujisawa T."/>
            <person name="Mochizuki T."/>
            <person name="Kaminuma E."/>
            <person name="Nakamura Y."/>
            <person name="Tohno M."/>
        </authorList>
    </citation>
    <scope>NUCLEOTIDE SEQUENCE [LARGE SCALE GENOMIC DNA]</scope>
    <source>
        <strain evidence="7">SG293</strain>
    </source>
</reference>
<sequence>MSLSTLLSPVLGGIILANFNLYWALMVDVFTAAIELLCMTKIKLQAVKAKAEAVAESAKVTEEELLSGFKYIFKNDSLRYLFYIYAAGFLLMTPVNVLSLLFVQRHFGASVVNLTLQEIAWAAGSVIAGLLVAKHKEFKNNATVLGLGVGTFAAVMVVTALSPTIWFYLAMMFLLGVASPYYYTNQAVIIQTESAPEFMGRTFAAFQMIGNIMLLIGSLGLGPLADVFPMVWLFISCGVLLLLISIWYIFKTKTV</sequence>
<feature type="transmembrane region" description="Helical" evidence="6">
    <location>
        <begin position="165"/>
        <end position="183"/>
    </location>
</feature>
<evidence type="ECO:0000256" key="6">
    <source>
        <dbReference type="SAM" id="Phobius"/>
    </source>
</evidence>
<evidence type="ECO:0000313" key="8">
    <source>
        <dbReference type="Proteomes" id="UP000028700"/>
    </source>
</evidence>
<feature type="transmembrane region" description="Helical" evidence="6">
    <location>
        <begin position="203"/>
        <end position="225"/>
    </location>
</feature>
<name>A0A081BHM8_9LACO</name>
<dbReference type="Proteomes" id="UP000028700">
    <property type="component" value="Unassembled WGS sequence"/>
</dbReference>
<dbReference type="InterPro" id="IPR011701">
    <property type="entry name" value="MFS"/>
</dbReference>
<feature type="transmembrane region" description="Helical" evidence="6">
    <location>
        <begin position="140"/>
        <end position="159"/>
    </location>
</feature>
<dbReference type="Pfam" id="PF07690">
    <property type="entry name" value="MFS_1"/>
    <property type="match status" value="1"/>
</dbReference>
<evidence type="ECO:0000256" key="5">
    <source>
        <dbReference type="ARBA" id="ARBA00023136"/>
    </source>
</evidence>
<feature type="transmembrane region" description="Helical" evidence="6">
    <location>
        <begin position="80"/>
        <end position="102"/>
    </location>
</feature>
<dbReference type="EMBL" id="BBJM01000008">
    <property type="protein sequence ID" value="GAK47546.1"/>
    <property type="molecule type" value="Genomic_DNA"/>
</dbReference>
<accession>A0A081BHM8</accession>
<proteinExistence type="predicted"/>
<evidence type="ECO:0000256" key="3">
    <source>
        <dbReference type="ARBA" id="ARBA00022692"/>
    </source>
</evidence>
<dbReference type="AlphaFoldDB" id="A0A081BHM8"/>
<dbReference type="Gene3D" id="1.20.1250.20">
    <property type="entry name" value="MFS general substrate transporter like domains"/>
    <property type="match status" value="1"/>
</dbReference>
<feature type="transmembrane region" description="Helical" evidence="6">
    <location>
        <begin position="231"/>
        <end position="250"/>
    </location>
</feature>
<keyword evidence="2" id="KW-1003">Cell membrane</keyword>
<keyword evidence="3 6" id="KW-0812">Transmembrane</keyword>
<evidence type="ECO:0000256" key="4">
    <source>
        <dbReference type="ARBA" id="ARBA00022989"/>
    </source>
</evidence>
<dbReference type="SUPFAM" id="SSF103473">
    <property type="entry name" value="MFS general substrate transporter"/>
    <property type="match status" value="1"/>
</dbReference>
<dbReference type="GO" id="GO:0005886">
    <property type="term" value="C:plasma membrane"/>
    <property type="evidence" value="ECO:0007669"/>
    <property type="project" value="UniProtKB-SubCell"/>
</dbReference>
<evidence type="ECO:0000313" key="7">
    <source>
        <dbReference type="EMBL" id="GAK47546.1"/>
    </source>
</evidence>
<comment type="caution">
    <text evidence="7">The sequence shown here is derived from an EMBL/GenBank/DDBJ whole genome shotgun (WGS) entry which is preliminary data.</text>
</comment>
<dbReference type="STRING" id="1291743.LOSG293_080320"/>
<dbReference type="GO" id="GO:0022857">
    <property type="term" value="F:transmembrane transporter activity"/>
    <property type="evidence" value="ECO:0007669"/>
    <property type="project" value="InterPro"/>
</dbReference>
<feature type="transmembrane region" description="Helical" evidence="6">
    <location>
        <begin position="20"/>
        <end position="38"/>
    </location>
</feature>
<organism evidence="7 8">
    <name type="scientific">Secundilactobacillus oryzae JCM 18671</name>
    <dbReference type="NCBI Taxonomy" id="1291743"/>
    <lineage>
        <taxon>Bacteria</taxon>
        <taxon>Bacillati</taxon>
        <taxon>Bacillota</taxon>
        <taxon>Bacilli</taxon>
        <taxon>Lactobacillales</taxon>
        <taxon>Lactobacillaceae</taxon>
        <taxon>Secundilactobacillus</taxon>
    </lineage>
</organism>